<organism evidence="1 2">
    <name type="scientific">Phytophthora cactorum</name>
    <dbReference type="NCBI Taxonomy" id="29920"/>
    <lineage>
        <taxon>Eukaryota</taxon>
        <taxon>Sar</taxon>
        <taxon>Stramenopiles</taxon>
        <taxon>Oomycota</taxon>
        <taxon>Peronosporomycetes</taxon>
        <taxon>Peronosporales</taxon>
        <taxon>Peronosporaceae</taxon>
        <taxon>Phytophthora</taxon>
    </lineage>
</organism>
<gene>
    <name evidence="1" type="ORF">JG687_00009893</name>
</gene>
<dbReference type="EMBL" id="JAENGZ010000534">
    <property type="protein sequence ID" value="KAG6957605.1"/>
    <property type="molecule type" value="Genomic_DNA"/>
</dbReference>
<proteinExistence type="predicted"/>
<reference evidence="1" key="1">
    <citation type="submission" date="2021-01" db="EMBL/GenBank/DDBJ databases">
        <title>Phytophthora aleatoria, a newly-described species from Pinus radiata is distinct from Phytophthora cactorum isolates based on comparative genomics.</title>
        <authorList>
            <person name="Mcdougal R."/>
            <person name="Panda P."/>
            <person name="Williams N."/>
            <person name="Studholme D.J."/>
        </authorList>
    </citation>
    <scope>NUCLEOTIDE SEQUENCE</scope>
    <source>
        <strain evidence="1">NZFS 3830</strain>
    </source>
</reference>
<dbReference type="AlphaFoldDB" id="A0A8T1UDE4"/>
<sequence length="612" mass="69868">MVASRFQLARSLQAAIDEQVRLRAGKVSWPISAAASDALIFALLDEEKERQFAMLDTVLEESGIARVFHSLYSSLQLQHSGNGLSFQHNEVRMLPFAVEDVARSLRHCLSYGSRVGPTKHCRNIRMYDKYFHAVTVDKVILPETQATEVNSRVVQLCVTRPESTVVTWSGYVEYKGSNFIRLLEKTWIVMEAIPLEKLGMVSMGERTHGTLMRVVVRLTPVETEIDLQKTEEVEAMANVVLRTRASLAKPVQQAPMTESFDREGRPFPYTRSKTRWRKRPSDELKYLKAQVAELEKLLAALSHSDARPRLLNNVETTSDSQAEMLRKLHQESHVNKLKAAMKENQNLRAMLVRKFHLARSLQFAINEQVRLGVRKISWPTRDGASDQLVFALLDEEKERQYAVLDEVLEESGMARIYHPSYSRLLLQKNGKTVSFQHNEVRMLPFAVSDVTRSLRHSLSFGARVGPTKHCRDIRMYDNYFHAVTADSVKLPGSQPAEVNSRVLQLCVTQPERTVVTWSGYVEYNGARFVRLLEKTWVVLKSIPMEKLGMPTTGDRTHGTLMRVVVRLTPVETELDPQKPEDILEMANIVVSTYQRHGQRMYQAMLEQLSDCM</sequence>
<evidence type="ECO:0000313" key="1">
    <source>
        <dbReference type="EMBL" id="KAG6957605.1"/>
    </source>
</evidence>
<dbReference type="VEuPathDB" id="FungiDB:PC110_g14737"/>
<dbReference type="VEuPathDB" id="FungiDB:PC110_g14736"/>
<dbReference type="OrthoDB" id="108851at2759"/>
<comment type="caution">
    <text evidence="1">The sequence shown here is derived from an EMBL/GenBank/DDBJ whole genome shotgun (WGS) entry which is preliminary data.</text>
</comment>
<dbReference type="Proteomes" id="UP000688947">
    <property type="component" value="Unassembled WGS sequence"/>
</dbReference>
<evidence type="ECO:0000313" key="2">
    <source>
        <dbReference type="Proteomes" id="UP000688947"/>
    </source>
</evidence>
<accession>A0A8T1UDE4</accession>
<name>A0A8T1UDE4_9STRA</name>
<protein>
    <submittedName>
        <fullName evidence="1">Uncharacterized protein</fullName>
    </submittedName>
</protein>